<dbReference type="EMBL" id="JABXJJ020000005">
    <property type="protein sequence ID" value="MDI5968772.1"/>
    <property type="molecule type" value="Genomic_DNA"/>
</dbReference>
<evidence type="ECO:0000259" key="1">
    <source>
        <dbReference type="Pfam" id="PF00144"/>
    </source>
</evidence>
<evidence type="ECO:0000313" key="2">
    <source>
        <dbReference type="EMBL" id="MDI5968772.1"/>
    </source>
</evidence>
<dbReference type="PANTHER" id="PTHR46825:SF9">
    <property type="entry name" value="BETA-LACTAMASE-RELATED DOMAIN-CONTAINING PROTEIN"/>
    <property type="match status" value="1"/>
</dbReference>
<dbReference type="RefSeq" id="WP_282698523.1">
    <property type="nucleotide sequence ID" value="NZ_JABXJJ020000005.1"/>
</dbReference>
<dbReference type="InterPro" id="IPR050491">
    <property type="entry name" value="AmpC-like"/>
</dbReference>
<comment type="caution">
    <text evidence="2">The sequence shown here is derived from an EMBL/GenBank/DDBJ whole genome shotgun (WGS) entry which is preliminary data.</text>
</comment>
<proteinExistence type="predicted"/>
<dbReference type="Gene3D" id="3.40.710.10">
    <property type="entry name" value="DD-peptidase/beta-lactamase superfamily"/>
    <property type="match status" value="1"/>
</dbReference>
<feature type="domain" description="Beta-lactamase-related" evidence="1">
    <location>
        <begin position="12"/>
        <end position="300"/>
    </location>
</feature>
<dbReference type="AlphaFoldDB" id="A0AA90K7W6"/>
<dbReference type="EC" id="3.1.1.103" evidence="2"/>
<reference evidence="2" key="1">
    <citation type="submission" date="2023-05" db="EMBL/GenBank/DDBJ databases">
        <title>Streptantibioticus silvisoli sp. nov., acidotolerant actinomycetes 1 from pine litter.</title>
        <authorList>
            <person name="Swiecimska M."/>
            <person name="Golinska P."/>
            <person name="Sangal V."/>
            <person name="Wachnowicz B."/>
            <person name="Goodfellow M."/>
        </authorList>
    </citation>
    <scope>NUCLEOTIDE SEQUENCE</scope>
    <source>
        <strain evidence="2">SL13</strain>
    </source>
</reference>
<name>A0AA90K7W6_9ACTN</name>
<dbReference type="InterPro" id="IPR012338">
    <property type="entry name" value="Beta-lactam/transpept-like"/>
</dbReference>
<gene>
    <name evidence="2" type="ORF">POF50_005335</name>
</gene>
<dbReference type="InterPro" id="IPR001466">
    <property type="entry name" value="Beta-lactam-related"/>
</dbReference>
<organism evidence="2">
    <name type="scientific">Streptantibioticus silvisoli</name>
    <dbReference type="NCBI Taxonomy" id="2705255"/>
    <lineage>
        <taxon>Bacteria</taxon>
        <taxon>Bacillati</taxon>
        <taxon>Actinomycetota</taxon>
        <taxon>Actinomycetes</taxon>
        <taxon>Kitasatosporales</taxon>
        <taxon>Streptomycetaceae</taxon>
        <taxon>Streptantibioticus</taxon>
    </lineage>
</organism>
<sequence length="441" mass="45451">MLEGLEAFCGRALARYGCPSVSVGVAERGEVALGAAFGVADRATGRPATPGTVYGLGSVTKPVVAIAVCVAADAGLLDLDAPVPFDFGLSAPTVRQLLGHRAGFAPYYDFGYADEAARVDAARHTVQFEEPGSGFTYANLGYRVLGHLLEAAGGQEAGAFVRERVFEPLGLTSWHLGPAHPGPAPAAVRYTPDGRAYPPYTCGHPAATLGWATAGELALFTAAYERLLRPATAAAVLTAEPITAHTGYGLGWTVSSGDGPLVISHSGGGPGVAAMTVGVPERELAVSVLCDCTDKSARDAVVRYVLDELLDGFDPAALASPVLDPARPLDLPKGRWSGSISTPEGELPVTLEVLPGRRVTVTLPGAGTGTVPATASATRDLRADTALQLPTADARINSPSLAFALTLRDGALTGLAHAYKDGDHEGRLGNFLSHRCVLRAG</sequence>
<dbReference type="Pfam" id="PF00144">
    <property type="entry name" value="Beta-lactamase"/>
    <property type="match status" value="1"/>
</dbReference>
<protein>
    <submittedName>
        <fullName evidence="2">Serine hydrolase domain-containing protein</fullName>
        <ecNumber evidence="2">3.1.1.103</ecNumber>
    </submittedName>
</protein>
<keyword evidence="2" id="KW-0378">Hydrolase</keyword>
<dbReference type="PANTHER" id="PTHR46825">
    <property type="entry name" value="D-ALANYL-D-ALANINE-CARBOXYPEPTIDASE/ENDOPEPTIDASE AMPH"/>
    <property type="match status" value="1"/>
</dbReference>
<dbReference type="GO" id="GO:0016787">
    <property type="term" value="F:hydrolase activity"/>
    <property type="evidence" value="ECO:0007669"/>
    <property type="project" value="UniProtKB-KW"/>
</dbReference>
<dbReference type="SUPFAM" id="SSF56601">
    <property type="entry name" value="beta-lactamase/transpeptidase-like"/>
    <property type="match status" value="1"/>
</dbReference>
<accession>A0AA90K7W6</accession>